<feature type="region of interest" description="Disordered" evidence="1">
    <location>
        <begin position="1"/>
        <end position="23"/>
    </location>
</feature>
<accession>A0ABQ7HAW6</accession>
<evidence type="ECO:0000313" key="2">
    <source>
        <dbReference type="EMBL" id="KAF6509341.1"/>
    </source>
</evidence>
<dbReference type="EMBL" id="LUCS01000042">
    <property type="protein sequence ID" value="KAF6509341.1"/>
    <property type="molecule type" value="Genomic_DNA"/>
</dbReference>
<organism evidence="2 3">
    <name type="scientific">Geobacillus stearothermophilus</name>
    <name type="common">Bacillus stearothermophilus</name>
    <dbReference type="NCBI Taxonomy" id="1422"/>
    <lineage>
        <taxon>Bacteria</taxon>
        <taxon>Bacillati</taxon>
        <taxon>Bacillota</taxon>
        <taxon>Bacilli</taxon>
        <taxon>Bacillales</taxon>
        <taxon>Anoxybacillaceae</taxon>
        <taxon>Geobacillus</taxon>
    </lineage>
</organism>
<evidence type="ECO:0000313" key="3">
    <source>
        <dbReference type="Proteomes" id="UP000773850"/>
    </source>
</evidence>
<protein>
    <submittedName>
        <fullName evidence="2">Uncharacterized protein</fullName>
    </submittedName>
</protein>
<dbReference type="Proteomes" id="UP000773850">
    <property type="component" value="Unassembled WGS sequence"/>
</dbReference>
<proteinExistence type="predicted"/>
<name>A0ABQ7HAW6_GEOSE</name>
<reference evidence="2 3" key="1">
    <citation type="submission" date="2016-03" db="EMBL/GenBank/DDBJ databases">
        <title>Spore heat resistance.</title>
        <authorList>
            <person name="Boekhorst J."/>
            <person name="Berendsen E.M."/>
            <person name="Wells-Bennik M.H."/>
            <person name="Kuipers O.P."/>
        </authorList>
    </citation>
    <scope>NUCLEOTIDE SEQUENCE [LARGE SCALE GENOMIC DNA]</scope>
    <source>
        <strain evidence="2 3">GS8</strain>
    </source>
</reference>
<comment type="caution">
    <text evidence="2">The sequence shown here is derived from an EMBL/GenBank/DDBJ whole genome shotgun (WGS) entry which is preliminary data.</text>
</comment>
<keyword evidence="3" id="KW-1185">Reference proteome</keyword>
<sequence length="39" mass="4587">MRKRRCQWDMNDDGNEPLPPTERLLSLRQGGADDWITNT</sequence>
<gene>
    <name evidence="2" type="ORF">GS8_3393</name>
</gene>
<evidence type="ECO:0000256" key="1">
    <source>
        <dbReference type="SAM" id="MobiDB-lite"/>
    </source>
</evidence>